<dbReference type="EMBL" id="CP074352">
    <property type="protein sequence ID" value="UYU33718.1"/>
    <property type="molecule type" value="Genomic_DNA"/>
</dbReference>
<evidence type="ECO:0000313" key="4">
    <source>
        <dbReference type="Proteomes" id="UP001156318"/>
    </source>
</evidence>
<organism evidence="3 4">
    <name type="scientific">Siccibacter colletis</name>
    <dbReference type="NCBI Taxonomy" id="1505757"/>
    <lineage>
        <taxon>Bacteria</taxon>
        <taxon>Pseudomonadati</taxon>
        <taxon>Pseudomonadota</taxon>
        <taxon>Gammaproteobacteria</taxon>
        <taxon>Enterobacterales</taxon>
        <taxon>Enterobacteriaceae</taxon>
        <taxon>Siccibacter</taxon>
    </lineage>
</organism>
<dbReference type="RefSeq" id="WP_264386119.1">
    <property type="nucleotide sequence ID" value="NZ_CP074352.1"/>
</dbReference>
<dbReference type="Proteomes" id="UP001156318">
    <property type="component" value="Chromosome"/>
</dbReference>
<accession>A0ABY6JIR4</accession>
<name>A0ABY6JIR4_9ENTR</name>
<evidence type="ECO:0000256" key="1">
    <source>
        <dbReference type="SAM" id="MobiDB-lite"/>
    </source>
</evidence>
<feature type="chain" id="PRO_5046919354" evidence="2">
    <location>
        <begin position="21"/>
        <end position="288"/>
    </location>
</feature>
<protein>
    <submittedName>
        <fullName evidence="3">DUF4198 domain-containing protein</fullName>
    </submittedName>
</protein>
<feature type="signal peptide" evidence="2">
    <location>
        <begin position="1"/>
        <end position="20"/>
    </location>
</feature>
<evidence type="ECO:0000256" key="2">
    <source>
        <dbReference type="SAM" id="SignalP"/>
    </source>
</evidence>
<proteinExistence type="predicted"/>
<gene>
    <name evidence="3" type="ORF">KFZ77_09545</name>
</gene>
<dbReference type="InterPro" id="IPR019613">
    <property type="entry name" value="DUF4198"/>
</dbReference>
<reference evidence="3 4" key="1">
    <citation type="submission" date="2021-05" db="EMBL/GenBank/DDBJ databases">
        <title>Isolation, identification, and the growth promoting effects of Pantoea dispersa strain YSD J2 from the aboveground leaves of Cyperus esculentus L.Var. Sativus.</title>
        <authorList>
            <person name="Wang S."/>
            <person name="Tang X.M."/>
            <person name="Huang Y.N."/>
        </authorList>
    </citation>
    <scope>NUCLEOTIDE SEQUENCE [LARGE SCALE GENOMIC DNA]</scope>
    <source>
        <strain evidence="4">YSD YN2</strain>
    </source>
</reference>
<keyword evidence="4" id="KW-1185">Reference proteome</keyword>
<dbReference type="Pfam" id="PF10670">
    <property type="entry name" value="DUF4198"/>
    <property type="match status" value="1"/>
</dbReference>
<evidence type="ECO:0000313" key="3">
    <source>
        <dbReference type="EMBL" id="UYU33718.1"/>
    </source>
</evidence>
<feature type="region of interest" description="Disordered" evidence="1">
    <location>
        <begin position="198"/>
        <end position="220"/>
    </location>
</feature>
<keyword evidence="2" id="KW-0732">Signal</keyword>
<sequence length="288" mass="31352">MKTTLLAGLVGIALAPAAFAHGLWLNVPPVTDGATLNIELGYGENFPHGEPIPAKRQHIFAPIELLGDAERRYSFPIASEAYQFTASEVPAGSWLAIATYKPTRWSVKEENGKNRWQQAGKQQWPEAFCMENTMYAKTVSFVGAPGKNAAITRPTSVRLEFVPEVDPSTLKTGDTLNVKLLANGQPLKNHQVGIAYNDPSAPVKKSAGHAHHHDHGDTSKFAHPSLAHTYAYEAASMKDVTDANGVLALPILNKGQWVLMTAHDTPYEDKAACDLHVDETTFGFTITR</sequence>